<reference evidence="2 3" key="1">
    <citation type="journal article" date="2021" name="Elife">
        <title>Chloroplast acquisition without the gene transfer in kleptoplastic sea slugs, Plakobranchus ocellatus.</title>
        <authorList>
            <person name="Maeda T."/>
            <person name="Takahashi S."/>
            <person name="Yoshida T."/>
            <person name="Shimamura S."/>
            <person name="Takaki Y."/>
            <person name="Nagai Y."/>
            <person name="Toyoda A."/>
            <person name="Suzuki Y."/>
            <person name="Arimoto A."/>
            <person name="Ishii H."/>
            <person name="Satoh N."/>
            <person name="Nishiyama T."/>
            <person name="Hasebe M."/>
            <person name="Maruyama T."/>
            <person name="Minagawa J."/>
            <person name="Obokata J."/>
            <person name="Shigenobu S."/>
        </authorList>
    </citation>
    <scope>NUCLEOTIDE SEQUENCE [LARGE SCALE GENOMIC DNA]</scope>
</reference>
<feature type="domain" description="Mutator-like transposase" evidence="1">
    <location>
        <begin position="83"/>
        <end position="208"/>
    </location>
</feature>
<dbReference type="AlphaFoldDB" id="A0AAV4CF44"/>
<name>A0AAV4CF44_9GAST</name>
<organism evidence="2 3">
    <name type="scientific">Plakobranchus ocellatus</name>
    <dbReference type="NCBI Taxonomy" id="259542"/>
    <lineage>
        <taxon>Eukaryota</taxon>
        <taxon>Metazoa</taxon>
        <taxon>Spiralia</taxon>
        <taxon>Lophotrochozoa</taxon>
        <taxon>Mollusca</taxon>
        <taxon>Gastropoda</taxon>
        <taxon>Heterobranchia</taxon>
        <taxon>Euthyneura</taxon>
        <taxon>Panpulmonata</taxon>
        <taxon>Sacoglossa</taxon>
        <taxon>Placobranchoidea</taxon>
        <taxon>Plakobranchidae</taxon>
        <taxon>Plakobranchus</taxon>
    </lineage>
</organism>
<accession>A0AAV4CF44</accession>
<dbReference type="InterPro" id="IPR049012">
    <property type="entry name" value="Mutator_transp_dom"/>
</dbReference>
<dbReference type="EMBL" id="BLXT01006176">
    <property type="protein sequence ID" value="GFO29593.1"/>
    <property type="molecule type" value="Genomic_DNA"/>
</dbReference>
<evidence type="ECO:0000313" key="3">
    <source>
        <dbReference type="Proteomes" id="UP000735302"/>
    </source>
</evidence>
<evidence type="ECO:0000259" key="1">
    <source>
        <dbReference type="Pfam" id="PF20700"/>
    </source>
</evidence>
<gene>
    <name evidence="2" type="ORF">PoB_005609800</name>
</gene>
<comment type="caution">
    <text evidence="2">The sequence shown here is derived from an EMBL/GenBank/DDBJ whole genome shotgun (WGS) entry which is preliminary data.</text>
</comment>
<dbReference type="Pfam" id="PF20700">
    <property type="entry name" value="Mutator"/>
    <property type="match status" value="1"/>
</dbReference>
<keyword evidence="3" id="KW-1185">Reference proteome</keyword>
<evidence type="ECO:0000313" key="2">
    <source>
        <dbReference type="EMBL" id="GFO29593.1"/>
    </source>
</evidence>
<dbReference type="Proteomes" id="UP000735302">
    <property type="component" value="Unassembled WGS sequence"/>
</dbReference>
<proteinExistence type="predicted"/>
<sequence>MSLGYLGPQRIWIDYFPFGCSHQFHFDFHCDKFESSCNFNISFAIEHQNFFLKKSQLCHLHQCGKIGESVSSVQPRVDDSPTGYAIVDLAVVAELFTPFTCSLCSSKLSLRANPNSRCGFAHYLTVVCSGCGNIEASSMTSKLLTGGKQYEVNRKVVLSFVEAGLGYAGLNTICEMMGMTSMTAATHASHISAIHKTSENSKTALMDEVDKKGFGQPITVRQESWIWLSVLMEAGIKAWHRCY</sequence>
<protein>
    <recommendedName>
        <fullName evidence="1">Mutator-like transposase domain-containing protein</fullName>
    </recommendedName>
</protein>